<comment type="caution">
    <text evidence="1">The sequence shown here is derived from an EMBL/GenBank/DDBJ whole genome shotgun (WGS) entry which is preliminary data.</text>
</comment>
<evidence type="ECO:0000313" key="2">
    <source>
        <dbReference type="Proteomes" id="UP000321058"/>
    </source>
</evidence>
<protein>
    <submittedName>
        <fullName evidence="1">Uncharacterized protein</fullName>
    </submittedName>
</protein>
<dbReference type="AlphaFoldDB" id="A0A512N4T3"/>
<sequence>MPTLLELANESDSILAFEVREGCIAEVDGRVDALRHKILGWRTKYEGTPAEDEALDRIWVNLLRLGLFNELRFLANDRALPFRQEIGTFLEYAATQFADCEARGRAYRAGHPTTEIFTMGCIVWGEEYIRNFLRYNVRSMLSDGNLPALAQQGQVVFSIVTDEAGKQRLSTDPIFIELSAIADVEFTIIPDQLIEILRQGHLVRNFYILYGMLDHCSIYFAEGAGSHLFMIPVDCVVAEGTLANMANYRHEGYEVCGGGNLVAETETFLPALEERFAGEGPIRISTYELASLAFEHRHHYFQSQVIANENKDFGRHPRELFWPVEGGVEIHSVFIHPLFTTASGLAKYRRKHFANIDYGMIPRLFTRPDLIKLMDPGRAYVNNFTAGHRRYETTGRSFTYEDFLRCHDWTYPVQKACFIQAQRLPCRLVGYTACNDVVQDVREINALFGVNLDPARAAGA</sequence>
<reference evidence="1 2" key="1">
    <citation type="submission" date="2019-07" db="EMBL/GenBank/DDBJ databases">
        <title>Whole genome shotgun sequence of Reyranella soli NBRC 108950.</title>
        <authorList>
            <person name="Hosoyama A."/>
            <person name="Uohara A."/>
            <person name="Ohji S."/>
            <person name="Ichikawa N."/>
        </authorList>
    </citation>
    <scope>NUCLEOTIDE SEQUENCE [LARGE SCALE GENOMIC DNA]</scope>
    <source>
        <strain evidence="1 2">NBRC 108950</strain>
    </source>
</reference>
<keyword evidence="2" id="KW-1185">Reference proteome</keyword>
<organism evidence="1 2">
    <name type="scientific">Reyranella soli</name>
    <dbReference type="NCBI Taxonomy" id="1230389"/>
    <lineage>
        <taxon>Bacteria</taxon>
        <taxon>Pseudomonadati</taxon>
        <taxon>Pseudomonadota</taxon>
        <taxon>Alphaproteobacteria</taxon>
        <taxon>Hyphomicrobiales</taxon>
        <taxon>Reyranellaceae</taxon>
        <taxon>Reyranella</taxon>
    </lineage>
</organism>
<proteinExistence type="predicted"/>
<dbReference type="Proteomes" id="UP000321058">
    <property type="component" value="Unassembled WGS sequence"/>
</dbReference>
<accession>A0A512N4T3</accession>
<evidence type="ECO:0000313" key="1">
    <source>
        <dbReference type="EMBL" id="GEP53994.1"/>
    </source>
</evidence>
<gene>
    <name evidence="1" type="ORF">RSO01_11600</name>
</gene>
<dbReference type="EMBL" id="BKAJ01000020">
    <property type="protein sequence ID" value="GEP53994.1"/>
    <property type="molecule type" value="Genomic_DNA"/>
</dbReference>
<name>A0A512N4T3_9HYPH</name>